<gene>
    <name evidence="1" type="ORF">FJR39_19985</name>
</gene>
<sequence>MKLLKLKFIWSVVSGHLTTDKEQLTKNHNKLRRQKFSKLLNFSTLLLILLPLTALAQTSDKGLKIVVNSNQDGAIIADDVLTLREAISLVNGSLKIEQLSNIEKAQITPSQYSQISFNLPPAQTTIYLQEVLPPLATPGLIIDGTTQPGYNREKSPTTEIKIPQPVVSITAASDAEVFRGLTITADNVTIRGLSIYGFNSYHRDTESTPPADIFIAHSFILPLTFKLKSYVGNIAETENNPPPQNVVIEDNWLGITPEAKMPIMTSAFGVYVFNSVDTMIRRNRISYHDGSAVITGIRAQGLKTIENIIIANGIAGMPDAVRLDGIIDKSEISGNLICGNDGSGIFLFKSEGSIRIFQNQIKANARRFRRAAIYLMGNDHQIYDNQISHQAGAGIVIASYPQSDRNIILNNQFWNLEGLSIDLNAFHNVDVQNWENGDGPNPPRNSSNRRLDTANAAINSPQFLSKEFFSGLSSTVGIDGMAEPNSQVDVYLVGGKDGYGGLNKFLASSKADTQGKFTMNLANLQPGDRISAIATLPQYGTSEPTYPASIRAINSQSPPVPDPLNQLATSSLQCLTPVTEKPPEKPPEKLPEKPPTPTKLKVPKNVHFALDKYNISPASARVLNKIAQVLRDNPSIVVEIYGHTDYRANDKYNMRLGANRAKSARNYLIRQGIAPERMTIRSFGKRQLLTPGNGKLDHARNRRAEFIFQDIRGMEVIVQEEDLQLE</sequence>
<keyword evidence="2" id="KW-1185">Reference proteome</keyword>
<organism evidence="1 2">
    <name type="scientific">Dolichospermum flos-aquae UHCC 0037</name>
    <dbReference type="NCBI Taxonomy" id="2590026"/>
    <lineage>
        <taxon>Bacteria</taxon>
        <taxon>Bacillati</taxon>
        <taxon>Cyanobacteriota</taxon>
        <taxon>Cyanophyceae</taxon>
        <taxon>Nostocales</taxon>
        <taxon>Aphanizomenonaceae</taxon>
        <taxon>Dolichospermum</taxon>
    </lineage>
</organism>
<dbReference type="EMBL" id="VILF01000005">
    <property type="protein sequence ID" value="MTJ45285.1"/>
    <property type="molecule type" value="Genomic_DNA"/>
</dbReference>
<evidence type="ECO:0000313" key="1">
    <source>
        <dbReference type="EMBL" id="MTJ45285.1"/>
    </source>
</evidence>
<name>A0ACC7SA52_DOLFA</name>
<accession>A0ACC7SA52</accession>
<evidence type="ECO:0000313" key="2">
    <source>
        <dbReference type="Proteomes" id="UP001517388"/>
    </source>
</evidence>
<protein>
    <submittedName>
        <fullName evidence="1">OmpA family protein</fullName>
    </submittedName>
</protein>
<proteinExistence type="predicted"/>
<reference evidence="2" key="1">
    <citation type="journal article" date="2020" name="Toxins">
        <title>Phylogenomic Analysis of Secondary Metabolism in the Toxic Cyanobacterial Genera Anabaena, Dolichospermum and Aphanizomenon.</title>
        <authorList>
            <person name="Oesterholm J."/>
            <person name="Popin R.V."/>
            <person name="Fewer D.P."/>
            <person name="Sivonen K."/>
        </authorList>
    </citation>
    <scope>NUCLEOTIDE SEQUENCE [LARGE SCALE GENOMIC DNA]</scope>
    <source>
        <strain evidence="2">UHCC 0037</strain>
    </source>
</reference>
<comment type="caution">
    <text evidence="1">The sequence shown here is derived from an EMBL/GenBank/DDBJ whole genome shotgun (WGS) entry which is preliminary data.</text>
</comment>
<dbReference type="Proteomes" id="UP001517388">
    <property type="component" value="Unassembled WGS sequence"/>
</dbReference>